<dbReference type="FunFam" id="1.20.1640.10:FF:000007">
    <property type="entry name" value="Protein patched homolog 1"/>
    <property type="match status" value="1"/>
</dbReference>
<feature type="domain" description="SSD" evidence="8">
    <location>
        <begin position="482"/>
        <end position="611"/>
    </location>
</feature>
<evidence type="ECO:0000256" key="1">
    <source>
        <dbReference type="ARBA" id="ARBA00004141"/>
    </source>
</evidence>
<dbReference type="SUPFAM" id="SSF82866">
    <property type="entry name" value="Multidrug efflux transporter AcrB transmembrane domain"/>
    <property type="match status" value="2"/>
</dbReference>
<dbReference type="OrthoDB" id="5873834at2759"/>
<comment type="caution">
    <text evidence="9">The sequence shown here is derived from an EMBL/GenBank/DDBJ whole genome shotgun (WGS) entry which is preliminary data.</text>
</comment>
<feature type="transmembrane region" description="Helical" evidence="7">
    <location>
        <begin position="588"/>
        <end position="611"/>
    </location>
</feature>
<evidence type="ECO:0000256" key="5">
    <source>
        <dbReference type="ARBA" id="ARBA00023136"/>
    </source>
</evidence>
<keyword evidence="5 7" id="KW-0472">Membrane</keyword>
<evidence type="ECO:0000256" key="6">
    <source>
        <dbReference type="ARBA" id="ARBA00023180"/>
    </source>
</evidence>
<dbReference type="InterPro" id="IPR053958">
    <property type="entry name" value="HMGCR/SNAP/NPC1-like_SSD"/>
</dbReference>
<comment type="subcellular location">
    <subcellularLocation>
        <location evidence="1">Membrane</location>
        <topology evidence="1">Multi-pass membrane protein</topology>
    </subcellularLocation>
</comment>
<feature type="transmembrane region" description="Helical" evidence="7">
    <location>
        <begin position="28"/>
        <end position="46"/>
    </location>
</feature>
<keyword evidence="4 7" id="KW-1133">Transmembrane helix</keyword>
<feature type="non-terminal residue" evidence="9">
    <location>
        <position position="1197"/>
    </location>
</feature>
<evidence type="ECO:0000313" key="9">
    <source>
        <dbReference type="EMBL" id="CAG07646.1"/>
    </source>
</evidence>
<dbReference type="KEGG" id="tng:GSTEN00028382G001"/>
<reference evidence="9" key="1">
    <citation type="journal article" date="2004" name="Nature">
        <title>Genome duplication in the teleost fish Tetraodon nigroviridis reveals the early vertebrate proto-karyotype.</title>
        <authorList>
            <person name="Jaillon O."/>
            <person name="Aury J.-M."/>
            <person name="Brunet F."/>
            <person name="Petit J.-L."/>
            <person name="Stange-Thomann N."/>
            <person name="Mauceli E."/>
            <person name="Bouneau L."/>
            <person name="Fischer C."/>
            <person name="Ozouf-Costaz C."/>
            <person name="Bernot A."/>
            <person name="Nicaud S."/>
            <person name="Jaffe D."/>
            <person name="Fisher S."/>
            <person name="Lutfalla G."/>
            <person name="Dossat C."/>
            <person name="Segurens B."/>
            <person name="Dasilva C."/>
            <person name="Salanoubat M."/>
            <person name="Levy M."/>
            <person name="Boudet N."/>
            <person name="Castellano S."/>
            <person name="Anthouard V."/>
            <person name="Jubin C."/>
            <person name="Castelli V."/>
            <person name="Katinka M."/>
            <person name="Vacherie B."/>
            <person name="Biemont C."/>
            <person name="Skalli Z."/>
            <person name="Cattolico L."/>
            <person name="Poulain J."/>
            <person name="De Berardinis V."/>
            <person name="Cruaud C."/>
            <person name="Duprat S."/>
            <person name="Brottier P."/>
            <person name="Coutanceau J.-P."/>
            <person name="Gouzy J."/>
            <person name="Parra G."/>
            <person name="Lardier G."/>
            <person name="Chapple C."/>
            <person name="McKernan K.J."/>
            <person name="McEwan P."/>
            <person name="Bosak S."/>
            <person name="Kellis M."/>
            <person name="Volff J.-N."/>
            <person name="Guigo R."/>
            <person name="Zody M.C."/>
            <person name="Mesirov J."/>
            <person name="Lindblad-Toh K."/>
            <person name="Birren B."/>
            <person name="Nusbaum C."/>
            <person name="Kahn D."/>
            <person name="Robinson-Rechavi M."/>
            <person name="Laudet V."/>
            <person name="Schachter V."/>
            <person name="Quetier F."/>
            <person name="Saurin W."/>
            <person name="Scarpelli C."/>
            <person name="Wincker P."/>
            <person name="Lander E.S."/>
            <person name="Weissenbach J."/>
            <person name="Roest Crollius H."/>
        </authorList>
    </citation>
    <scope>NUCLEOTIDE SEQUENCE [LARGE SCALE GENOMIC DNA]</scope>
</reference>
<feature type="transmembrane region" description="Helical" evidence="7">
    <location>
        <begin position="1068"/>
        <end position="1088"/>
    </location>
</feature>
<gene>
    <name evidence="9" type="ORF">GSTENG00028382001</name>
</gene>
<dbReference type="GO" id="GO:0008158">
    <property type="term" value="F:hedgehog receptor activity"/>
    <property type="evidence" value="ECO:0007669"/>
    <property type="project" value="TreeGrafter"/>
</dbReference>
<protein>
    <submittedName>
        <fullName evidence="9">(spotted green pufferfish) hypothetical protein</fullName>
    </submittedName>
</protein>
<accession>Q4RVD6</accession>
<evidence type="ECO:0000256" key="2">
    <source>
        <dbReference type="ARBA" id="ARBA00005585"/>
    </source>
</evidence>
<dbReference type="InterPro" id="IPR000731">
    <property type="entry name" value="SSD"/>
</dbReference>
<dbReference type="PANTHER" id="PTHR46022:SF3">
    <property type="entry name" value="PROTEIN PATCHED HOMOLOG 2"/>
    <property type="match status" value="1"/>
</dbReference>
<feature type="transmembrane region" description="Helical" evidence="7">
    <location>
        <begin position="508"/>
        <end position="527"/>
    </location>
</feature>
<evidence type="ECO:0000259" key="8">
    <source>
        <dbReference type="PROSITE" id="PS50156"/>
    </source>
</evidence>
<feature type="transmembrane region" description="Helical" evidence="7">
    <location>
        <begin position="1136"/>
        <end position="1155"/>
    </location>
</feature>
<dbReference type="AlphaFoldDB" id="Q4RVD6"/>
<feature type="transmembrane region" description="Helical" evidence="7">
    <location>
        <begin position="1167"/>
        <end position="1192"/>
    </location>
</feature>
<feature type="transmembrane region" description="Helical" evidence="7">
    <location>
        <begin position="1041"/>
        <end position="1062"/>
    </location>
</feature>
<dbReference type="Pfam" id="PF12349">
    <property type="entry name" value="Sterol-sensing"/>
    <property type="match status" value="1"/>
</dbReference>
<dbReference type="PANTHER" id="PTHR46022">
    <property type="entry name" value="PROTEIN PATCHED"/>
    <property type="match status" value="1"/>
</dbReference>
<dbReference type="GO" id="GO:0097108">
    <property type="term" value="F:hedgehog family protein binding"/>
    <property type="evidence" value="ECO:0007669"/>
    <property type="project" value="TreeGrafter"/>
</dbReference>
<name>Q4RVD6_TETNG</name>
<dbReference type="EMBL" id="CAAE01014992">
    <property type="protein sequence ID" value="CAG07646.1"/>
    <property type="molecule type" value="Genomic_DNA"/>
</dbReference>
<feature type="transmembrane region" description="Helical" evidence="7">
    <location>
        <begin position="765"/>
        <end position="791"/>
    </location>
</feature>
<dbReference type="PROSITE" id="PS50156">
    <property type="entry name" value="SSD"/>
    <property type="match status" value="1"/>
</dbReference>
<feature type="non-terminal residue" evidence="9">
    <location>
        <position position="1"/>
    </location>
</feature>
<keyword evidence="6" id="KW-0325">Glycoprotein</keyword>
<reference evidence="9" key="2">
    <citation type="submission" date="2004-02" db="EMBL/GenBank/DDBJ databases">
        <authorList>
            <consortium name="Genoscope"/>
            <consortium name="Whitehead Institute Centre for Genome Research"/>
        </authorList>
    </citation>
    <scope>NUCLEOTIDE SEQUENCE</scope>
</reference>
<dbReference type="Gene3D" id="1.20.1640.10">
    <property type="entry name" value="Multidrug efflux transporter AcrB transmembrane domain"/>
    <property type="match status" value="2"/>
</dbReference>
<keyword evidence="3 7" id="KW-0812">Transmembrane</keyword>
<comment type="similarity">
    <text evidence="2">Belongs to the patched family.</text>
</comment>
<evidence type="ECO:0000256" key="7">
    <source>
        <dbReference type="SAM" id="Phobius"/>
    </source>
</evidence>
<feature type="transmembrane region" description="Helical" evidence="7">
    <location>
        <begin position="811"/>
        <end position="828"/>
    </location>
</feature>
<proteinExistence type="inferred from homology"/>
<dbReference type="GO" id="GO:0005886">
    <property type="term" value="C:plasma membrane"/>
    <property type="evidence" value="ECO:0007669"/>
    <property type="project" value="TreeGrafter"/>
</dbReference>
<evidence type="ECO:0000256" key="4">
    <source>
        <dbReference type="ARBA" id="ARBA00022989"/>
    </source>
</evidence>
<evidence type="ECO:0000256" key="3">
    <source>
        <dbReference type="ARBA" id="ARBA00022692"/>
    </source>
</evidence>
<dbReference type="GO" id="GO:0045879">
    <property type="term" value="P:negative regulation of smoothened signaling pathway"/>
    <property type="evidence" value="ECO:0007669"/>
    <property type="project" value="TreeGrafter"/>
</dbReference>
<organism evidence="9">
    <name type="scientific">Tetraodon nigroviridis</name>
    <name type="common">Spotted green pufferfish</name>
    <name type="synonym">Chelonodon nigroviridis</name>
    <dbReference type="NCBI Taxonomy" id="99883"/>
    <lineage>
        <taxon>Eukaryota</taxon>
        <taxon>Metazoa</taxon>
        <taxon>Chordata</taxon>
        <taxon>Craniata</taxon>
        <taxon>Vertebrata</taxon>
        <taxon>Euteleostomi</taxon>
        <taxon>Actinopterygii</taxon>
        <taxon>Neopterygii</taxon>
        <taxon>Teleostei</taxon>
        <taxon>Neoteleostei</taxon>
        <taxon>Acanthomorphata</taxon>
        <taxon>Eupercaria</taxon>
        <taxon>Tetraodontiformes</taxon>
        <taxon>Tetradontoidea</taxon>
        <taxon>Tetraodontidae</taxon>
        <taxon>Tetraodon</taxon>
    </lineage>
</organism>
<dbReference type="GO" id="GO:0005119">
    <property type="term" value="F:smoothened binding"/>
    <property type="evidence" value="ECO:0007669"/>
    <property type="project" value="TreeGrafter"/>
</dbReference>
<feature type="transmembrane region" description="Helical" evidence="7">
    <location>
        <begin position="1095"/>
        <end position="1116"/>
    </location>
</feature>
<sequence length="1197" mass="133698">KTPLWIRARLQALLFTLGCYIQRHCGKVLFIGLLVFGALSVGLRVATIETNIEKLWVKSGSRVSTELQYTREKQGEDAVFTSQMLIQTPKEKGANILTQEAFLVHMKAALSASEIKVSLFGKTWDLNKICYKSGVPIIENVMIERMIEKLYPCMIITPLDCFWDGSKLQGGSVYLPFSPMHSPAQPTLDLIDLFFLRPGDSPYIKWMNLDPVKLVRKLSQSFSLEGFKKMLDKSEVGHAYMDRPCLNPLDRDCPRSAPNKAKGESPDIARHLQDGCRGLSKKFMHWQEELILGGRVKGSKNALLSAEALQTTFLLMSPKQLYEHFKDNYEIHNMNWNEEKAKAIIESWQREFTAVVHKSIPENSNHSIYAFSTIAFDDIMQSFSNVSVIRVAGGYLLMVRTVQSLIHLIMARHSLKPATLLISYIIPVAGLRLSDHAKVGLCQVSGGCGASRGAVDGFVGGCRTGPLLPARPLPQCCHHPGMNLIGLLCVCISAVGSKVFLTGPLQRFIVTISYLQVLPFLALGIGVDDMFLLAHSFRETGSDIPLEERMGNCLRRTGTSIALTSINNMTAFFMAAIVPIPALRVFSLQAAIVVVLNLVMVLLIFPAILCLDLYRREAKRLDILCCLYIPCSDQVTPLSPNELSDAREQSPAPTVTTTGTQFTTTVQAFTECDEREQHIVTILHSTSQISNSAPSIISCSTSQPQDPYGSQLFTPTSGSTRNLFTQGEETKLGKKFTLMPSLNWNLSSFARDKYAPFLLKPKSKVAVIIFFLGLLGISLYGTTMVHDGLYLTDVVPRDTKEYNFIDAQFKYFSFYNMYLVTMDGFDYTRSQKLLMQLHDSFNSIKYVVKDSNNKLPSMWLHYFQEWLKDLQDAFDADWQAGRLNSVGYLNGTEDGMLAYKLLIQTGSEKDPLNYSLLTSRRLLDADGLVRPEVFYIYLTAWVSNDPLGYASSQANFYPPPREWIHDQYDATGENLHIPAAEPLEFAQFPFYLNDLRHTSDFVEAIESVRAICEEFSRKGVFSYPDGYPFLFWEQYIDLRHWFLLSISITLACTFLVCAILLFNPWIAAIIVFVLATMTVELFGVMGLINIKLSAIPVVILIASVGIGVEFTVHIAMGFLVATGNRNQRATAALERMFAPVFDGAISTLLGVLMLAGSEFEFIIRYFFAVLAILTVLGILNGLVLLPVLLSVLGPPAE</sequence>